<evidence type="ECO:0000313" key="2">
    <source>
        <dbReference type="EMBL" id="TNV87478.1"/>
    </source>
</evidence>
<reference evidence="2" key="1">
    <citation type="submission" date="2019-06" db="EMBL/GenBank/DDBJ databases">
        <authorList>
            <person name="Zheng W."/>
        </authorList>
    </citation>
    <scope>NUCLEOTIDE SEQUENCE</scope>
    <source>
        <strain evidence="2">QDHG01</strain>
    </source>
</reference>
<feature type="compositionally biased region" description="Polar residues" evidence="1">
    <location>
        <begin position="430"/>
        <end position="448"/>
    </location>
</feature>
<sequence length="1814" mass="207555">MQQQQQQFQLPMMPQINQQNNVYNNNGFNNNRLLLDHSPLVRPMNNPSFLRDTPQSRNPAIQSSISANASMLMKKKKRKKPLRRLIPNFEEELNDDLHLDDDEKVWLQQFGNTHHGKIGAQTASENEAQYFQKKNNNLTSHRGKYNSIEHGYQAMDTDAESQGFMQKRKNNNLIASRNFNNKQQQIYQTQIPTRMGMNEDNSQLLPHIQRNVGSNVQSKLNHYMNLPSGNESMAHLKGDPKSNVKRSQGIDNGYHSFSSTKISEINPMQFKKPLVQLKNMQHFEKDQGILSDTYAGTTTGGEERKNYQLSPIIPLGGGLALRRNNQNLANMGQIRHGQSGTDSITFRDQNEKINQQRFADETDPIILGGHQQKKHKQNENEKLYPKISMINMQIDQSILDQLQNDQLSDAQKHELVFDILKSQLPDSDFDNLNLQQSNSKQPNVNSSLKLGRNLPKQRSKQELLTNNSLNTRLIDREATLHPHRGSMVRVNSQKKKSLSPENEELNRAIAKNLSTSRHVNKYCRHCFLKALQEEQRTKKNHMVIYDANNCRKFIEKIKNMNTKIHSEHKRATRSLQSKQQGKIQQINLKNLNQIYSSHQGGDFSSERESHQNSARMAHLARLNQRNSHNVNSIGSFMPHKLNRQGDSQIDLTNHGRSESMMMNPIDMVTKKKHSYSGDKEAANYTLGNSVQQMHQKDHILRSSTINAGNYTIDIIRKSTPTHGRSMIESAKFLSNDSSQLELLKQANNLMIPPTTTHKNQPIENQQMTLAQLLAQAADGSFGGAQKPEDILRKKTVEISLAPEVIDEFQRRRAKYVIRKNKDIEEERKRQLELLSQSTSPEAKGKKTTYYERCKMRRQQLYGNKSQKILLPPSPPIEFEGPFLNVNVKLGSAPRSVHSVGLSPLEVEMMDYGMQMMVTQRDNSAQIEASLADHSVQMQVDLANANMQTTQHQFFEIAIETDPPPGPVEDVIVLLDNGTQTDTIGLWFLKRATQGKYQTYEEYAQEAESRLGLNSARTHDKSVQANTRTFKVKPKPKIIPDPPGPDRAFLEEYRKPVSPNGQLIYHYLFDFNSLAIQVEIDKDESDEEARLRELERLRMLKNAVTMVASTLEPVYGVVKRHLEGTESYPSENYDWRQSGLYQQCLKHYLKDKETVERAEALARDPKNKNKYPDNDFMNDAGYRAAMGIVFTGAGDQHDVISIENSQDASSNFNTKKDIQEQMDDFQNLNPLGHDIYKELEVTYIASILKKKNSTLYNVDQIKDIHQKAITTLTVLTANLIQGETPLDNILNFYKDPTIENVTRLLVRCKKMYDARVDVKKILYQIIMITDLVQILKKKRDIPLEDKVLQLLRKLISQLSNFKHENKMFKAKFIYDGIDKYSDVQELEDAILSGDFYVRTIVVEPPKKEVKEQHTSITPKTQRNEIKQSQVDANVGKEEITVKQGAGVEAEQKGHKLKDIIMQTEDPSPSTQQVKSEHKEEAMLPIPSVSPQNIKLSTGPLLLQDPMIRNNEAIASSLITIPAIKSYNEHPANTKNNSTFEKTQSTDQQQPVQQQVRFIAPSHDIEKSLELTRQISPHQQQQRQVTILKRKITVVEESKKPLKVVEKPKLVVQNEQYKESMKIYEVKQGYAVYGDEDDNSSNVLTHIVSNHHGDQKIYETKKQRRPPTLNESRPEEFSHKNYSQVATPRLDGVEYRDLVNFSQLQRSQESPQKTFTDTQYSMKTMLVGHGGVKVNNTASVNQQMTGSYYSANGPNKESNQTQQEWKYSQQLNQINQSHSQMSQEAKSSIPSREGKNIISIEEQKKPSSQTQQIALK</sequence>
<proteinExistence type="predicted"/>
<feature type="compositionally biased region" description="Basic and acidic residues" evidence="1">
    <location>
        <begin position="1649"/>
        <end position="1659"/>
    </location>
</feature>
<evidence type="ECO:0000256" key="1">
    <source>
        <dbReference type="SAM" id="MobiDB-lite"/>
    </source>
</evidence>
<name>A0A8J8P5S3_HALGN</name>
<feature type="region of interest" description="Disordered" evidence="1">
    <location>
        <begin position="430"/>
        <end position="462"/>
    </location>
</feature>
<comment type="caution">
    <text evidence="2">The sequence shown here is derived from an EMBL/GenBank/DDBJ whole genome shotgun (WGS) entry which is preliminary data.</text>
</comment>
<accession>A0A8J8P5S3</accession>
<organism evidence="2 3">
    <name type="scientific">Halteria grandinella</name>
    <dbReference type="NCBI Taxonomy" id="5974"/>
    <lineage>
        <taxon>Eukaryota</taxon>
        <taxon>Sar</taxon>
        <taxon>Alveolata</taxon>
        <taxon>Ciliophora</taxon>
        <taxon>Intramacronucleata</taxon>
        <taxon>Spirotrichea</taxon>
        <taxon>Stichotrichia</taxon>
        <taxon>Sporadotrichida</taxon>
        <taxon>Halteriidae</taxon>
        <taxon>Halteria</taxon>
    </lineage>
</organism>
<feature type="compositionally biased region" description="Polar residues" evidence="1">
    <location>
        <begin position="1804"/>
        <end position="1814"/>
    </location>
</feature>
<feature type="region of interest" description="Disordered" evidence="1">
    <location>
        <begin position="482"/>
        <end position="502"/>
    </location>
</feature>
<evidence type="ECO:0000313" key="3">
    <source>
        <dbReference type="Proteomes" id="UP000785679"/>
    </source>
</evidence>
<dbReference type="Proteomes" id="UP000785679">
    <property type="component" value="Unassembled WGS sequence"/>
</dbReference>
<dbReference type="EMBL" id="RRYP01000411">
    <property type="protein sequence ID" value="TNV87478.1"/>
    <property type="molecule type" value="Genomic_DNA"/>
</dbReference>
<feature type="region of interest" description="Disordered" evidence="1">
    <location>
        <begin position="1774"/>
        <end position="1814"/>
    </location>
</feature>
<feature type="region of interest" description="Disordered" evidence="1">
    <location>
        <begin position="1528"/>
        <end position="1547"/>
    </location>
</feature>
<feature type="compositionally biased region" description="Basic residues" evidence="1">
    <location>
        <begin position="482"/>
        <end position="497"/>
    </location>
</feature>
<keyword evidence="3" id="KW-1185">Reference proteome</keyword>
<feature type="compositionally biased region" description="Polar residues" evidence="1">
    <location>
        <begin position="1774"/>
        <end position="1788"/>
    </location>
</feature>
<protein>
    <submittedName>
        <fullName evidence="2">Uncharacterized protein</fullName>
    </submittedName>
</protein>
<feature type="compositionally biased region" description="Polar residues" evidence="1">
    <location>
        <begin position="1529"/>
        <end position="1545"/>
    </location>
</feature>
<gene>
    <name evidence="2" type="ORF">FGO68_gene6489</name>
</gene>
<feature type="region of interest" description="Disordered" evidence="1">
    <location>
        <begin position="1648"/>
        <end position="1679"/>
    </location>
</feature>